<dbReference type="EMBL" id="JAACJO010000008">
    <property type="protein sequence ID" value="KAF5354889.1"/>
    <property type="molecule type" value="Genomic_DNA"/>
</dbReference>
<protein>
    <submittedName>
        <fullName evidence="1">Uncharacterized protein</fullName>
    </submittedName>
</protein>
<name>A0A8H5D7A2_9AGAR</name>
<dbReference type="OrthoDB" id="3259136at2759"/>
<organism evidence="1 2">
    <name type="scientific">Leucocoprinus leucothites</name>
    <dbReference type="NCBI Taxonomy" id="201217"/>
    <lineage>
        <taxon>Eukaryota</taxon>
        <taxon>Fungi</taxon>
        <taxon>Dikarya</taxon>
        <taxon>Basidiomycota</taxon>
        <taxon>Agaricomycotina</taxon>
        <taxon>Agaricomycetes</taxon>
        <taxon>Agaricomycetidae</taxon>
        <taxon>Agaricales</taxon>
        <taxon>Agaricineae</taxon>
        <taxon>Agaricaceae</taxon>
        <taxon>Leucocoprinus</taxon>
    </lineage>
</organism>
<dbReference type="InterPro" id="IPR032675">
    <property type="entry name" value="LRR_dom_sf"/>
</dbReference>
<sequence>MPPPALLHDLPAEIIIHILELALLNSRPKDLAPISPIVRHFVNIIIYRTVVLDNPLTTTLFYRTSSCRHSSHLLAHVRRLAITWEPEYFTPSTEQQLRQIIARCPSLRKVAVPSSCQINISPSDFLPLHDGPSDLTIQSFDDLPASVPLSSDALPFLPAYFSTSLTHLRICEPSNTWQSPLSIITSLHDAPSLTHLQLARRADSNEDNDVVFVEDIAYLLATRKNLKMVVVSIFGGLMRTSSEVLRESSIWMLVSQLQEVDARVVILEGELGKWREEWKDVKGIRCGGFPSNFWRAVEQDFAEDKEEREGNLRRQPSTH</sequence>
<gene>
    <name evidence="1" type="ORF">D9756_005464</name>
</gene>
<keyword evidence="2" id="KW-1185">Reference proteome</keyword>
<dbReference type="Proteomes" id="UP000559027">
    <property type="component" value="Unassembled WGS sequence"/>
</dbReference>
<reference evidence="1 2" key="1">
    <citation type="journal article" date="2020" name="ISME J.">
        <title>Uncovering the hidden diversity of litter-decomposition mechanisms in mushroom-forming fungi.</title>
        <authorList>
            <person name="Floudas D."/>
            <person name="Bentzer J."/>
            <person name="Ahren D."/>
            <person name="Johansson T."/>
            <person name="Persson P."/>
            <person name="Tunlid A."/>
        </authorList>
    </citation>
    <scope>NUCLEOTIDE SEQUENCE [LARGE SCALE GENOMIC DNA]</scope>
    <source>
        <strain evidence="1 2">CBS 146.42</strain>
    </source>
</reference>
<evidence type="ECO:0000313" key="1">
    <source>
        <dbReference type="EMBL" id="KAF5354889.1"/>
    </source>
</evidence>
<accession>A0A8H5D7A2</accession>
<dbReference type="Gene3D" id="3.80.10.10">
    <property type="entry name" value="Ribonuclease Inhibitor"/>
    <property type="match status" value="1"/>
</dbReference>
<evidence type="ECO:0000313" key="2">
    <source>
        <dbReference type="Proteomes" id="UP000559027"/>
    </source>
</evidence>
<comment type="caution">
    <text evidence="1">The sequence shown here is derived from an EMBL/GenBank/DDBJ whole genome shotgun (WGS) entry which is preliminary data.</text>
</comment>
<dbReference type="AlphaFoldDB" id="A0A8H5D7A2"/>
<proteinExistence type="predicted"/>